<dbReference type="RefSeq" id="WP_387993173.1">
    <property type="nucleotide sequence ID" value="NZ_JBHSGR010000027.1"/>
</dbReference>
<keyword evidence="4 6" id="KW-0255">Endonuclease</keyword>
<reference evidence="7" key="1">
    <citation type="journal article" date="2019" name="Int. J. Syst. Evol. Microbiol.">
        <title>The Global Catalogue of Microorganisms (GCM) 10K type strain sequencing project: providing services to taxonomists for standard genome sequencing and annotation.</title>
        <authorList>
            <consortium name="The Broad Institute Genomics Platform"/>
            <consortium name="The Broad Institute Genome Sequencing Center for Infectious Disease"/>
            <person name="Wu L."/>
            <person name="Ma J."/>
        </authorList>
    </citation>
    <scope>NUCLEOTIDE SEQUENCE [LARGE SCALE GENOMIC DNA]</scope>
    <source>
        <strain evidence="7">CCUG 62763</strain>
    </source>
</reference>
<proteinExistence type="predicted"/>
<evidence type="ECO:0000256" key="4">
    <source>
        <dbReference type="ARBA" id="ARBA00022759"/>
    </source>
</evidence>
<sequence>MRPLAGAVAAVEDAGGLVAAAVLGNAAAVVRGPAAGPYAPALLALREAPLLAAALAALAARPDVLLVAAAGRDHPRRAGLALHLGAVLDLPSVGVTDRPLAARGDPPGPARGDTAPLLLGGEEVARAVRVVPGARPVVASAGWRTASATAADVVLATTAGVRTPEPLRAARRVARLSRGRPG</sequence>
<name>A0ABV9LQY6_9ACTN</name>
<keyword evidence="7" id="KW-1185">Reference proteome</keyword>
<evidence type="ECO:0000256" key="1">
    <source>
        <dbReference type="ARBA" id="ARBA00004496"/>
    </source>
</evidence>
<comment type="subcellular location">
    <subcellularLocation>
        <location evidence="1">Cytoplasm</location>
    </subcellularLocation>
</comment>
<comment type="caution">
    <text evidence="6">The sequence shown here is derived from an EMBL/GenBank/DDBJ whole genome shotgun (WGS) entry which is preliminary data.</text>
</comment>
<dbReference type="Gene3D" id="3.30.2170.10">
    <property type="entry name" value="archaeoglobus fulgidus dsm 4304 superfamily"/>
    <property type="match status" value="1"/>
</dbReference>
<gene>
    <name evidence="6" type="ORF">ACFO3M_20205</name>
</gene>
<protein>
    <submittedName>
        <fullName evidence="6">Endonuclease V</fullName>
    </submittedName>
</protein>
<evidence type="ECO:0000313" key="7">
    <source>
        <dbReference type="Proteomes" id="UP001596025"/>
    </source>
</evidence>
<keyword evidence="2" id="KW-0963">Cytoplasm</keyword>
<keyword evidence="5" id="KW-0378">Hydrolase</keyword>
<evidence type="ECO:0000256" key="2">
    <source>
        <dbReference type="ARBA" id="ARBA00022490"/>
    </source>
</evidence>
<evidence type="ECO:0000313" key="6">
    <source>
        <dbReference type="EMBL" id="MFC4695737.1"/>
    </source>
</evidence>
<dbReference type="Pfam" id="PF04493">
    <property type="entry name" value="Endonuclease_5"/>
    <property type="match status" value="1"/>
</dbReference>
<dbReference type="InterPro" id="IPR007581">
    <property type="entry name" value="Endonuclease-V"/>
</dbReference>
<accession>A0ABV9LQY6</accession>
<dbReference type="PANTHER" id="PTHR28511:SF1">
    <property type="entry name" value="ENDONUCLEASE V"/>
    <property type="match status" value="1"/>
</dbReference>
<evidence type="ECO:0000256" key="3">
    <source>
        <dbReference type="ARBA" id="ARBA00022722"/>
    </source>
</evidence>
<dbReference type="Proteomes" id="UP001596025">
    <property type="component" value="Unassembled WGS sequence"/>
</dbReference>
<dbReference type="PANTHER" id="PTHR28511">
    <property type="entry name" value="ENDONUCLEASE V"/>
    <property type="match status" value="1"/>
</dbReference>
<keyword evidence="3" id="KW-0540">Nuclease</keyword>
<evidence type="ECO:0000256" key="5">
    <source>
        <dbReference type="ARBA" id="ARBA00022801"/>
    </source>
</evidence>
<dbReference type="EMBL" id="JBHSGR010000027">
    <property type="protein sequence ID" value="MFC4695737.1"/>
    <property type="molecule type" value="Genomic_DNA"/>
</dbReference>
<organism evidence="6 7">
    <name type="scientific">Geodermatophilus arenarius</name>
    <dbReference type="NCBI Taxonomy" id="1137990"/>
    <lineage>
        <taxon>Bacteria</taxon>
        <taxon>Bacillati</taxon>
        <taxon>Actinomycetota</taxon>
        <taxon>Actinomycetes</taxon>
        <taxon>Geodermatophilales</taxon>
        <taxon>Geodermatophilaceae</taxon>
        <taxon>Geodermatophilus</taxon>
    </lineage>
</organism>
<dbReference type="GO" id="GO:0004519">
    <property type="term" value="F:endonuclease activity"/>
    <property type="evidence" value="ECO:0007669"/>
    <property type="project" value="UniProtKB-KW"/>
</dbReference>